<name>A0AAD6VS16_9AGAR</name>
<accession>A0AAD6VS16</accession>
<organism evidence="2 3">
    <name type="scientific">Mycena pura</name>
    <dbReference type="NCBI Taxonomy" id="153505"/>
    <lineage>
        <taxon>Eukaryota</taxon>
        <taxon>Fungi</taxon>
        <taxon>Dikarya</taxon>
        <taxon>Basidiomycota</taxon>
        <taxon>Agaricomycotina</taxon>
        <taxon>Agaricomycetes</taxon>
        <taxon>Agaricomycetidae</taxon>
        <taxon>Agaricales</taxon>
        <taxon>Marasmiineae</taxon>
        <taxon>Mycenaceae</taxon>
        <taxon>Mycena</taxon>
    </lineage>
</organism>
<evidence type="ECO:0000313" key="3">
    <source>
        <dbReference type="Proteomes" id="UP001219525"/>
    </source>
</evidence>
<evidence type="ECO:0000256" key="1">
    <source>
        <dbReference type="SAM" id="SignalP"/>
    </source>
</evidence>
<evidence type="ECO:0000313" key="2">
    <source>
        <dbReference type="EMBL" id="KAJ7220915.1"/>
    </source>
</evidence>
<dbReference type="Proteomes" id="UP001219525">
    <property type="component" value="Unassembled WGS sequence"/>
</dbReference>
<gene>
    <name evidence="2" type="ORF">GGX14DRAFT_676419</name>
</gene>
<keyword evidence="3" id="KW-1185">Reference proteome</keyword>
<protein>
    <submittedName>
        <fullName evidence="2">Uncharacterized protein</fullName>
    </submittedName>
</protein>
<feature type="signal peptide" evidence="1">
    <location>
        <begin position="1"/>
        <end position="19"/>
    </location>
</feature>
<proteinExistence type="predicted"/>
<dbReference type="EMBL" id="JARJCW010000009">
    <property type="protein sequence ID" value="KAJ7220915.1"/>
    <property type="molecule type" value="Genomic_DNA"/>
</dbReference>
<feature type="chain" id="PRO_5041996803" evidence="1">
    <location>
        <begin position="20"/>
        <end position="196"/>
    </location>
</feature>
<comment type="caution">
    <text evidence="2">The sequence shown here is derived from an EMBL/GenBank/DDBJ whole genome shotgun (WGS) entry which is preliminary data.</text>
</comment>
<reference evidence="2" key="1">
    <citation type="submission" date="2023-03" db="EMBL/GenBank/DDBJ databases">
        <title>Massive genome expansion in bonnet fungi (Mycena s.s.) driven by repeated elements and novel gene families across ecological guilds.</title>
        <authorList>
            <consortium name="Lawrence Berkeley National Laboratory"/>
            <person name="Harder C.B."/>
            <person name="Miyauchi S."/>
            <person name="Viragh M."/>
            <person name="Kuo A."/>
            <person name="Thoen E."/>
            <person name="Andreopoulos B."/>
            <person name="Lu D."/>
            <person name="Skrede I."/>
            <person name="Drula E."/>
            <person name="Henrissat B."/>
            <person name="Morin E."/>
            <person name="Kohler A."/>
            <person name="Barry K."/>
            <person name="LaButti K."/>
            <person name="Morin E."/>
            <person name="Salamov A."/>
            <person name="Lipzen A."/>
            <person name="Mereny Z."/>
            <person name="Hegedus B."/>
            <person name="Baldrian P."/>
            <person name="Stursova M."/>
            <person name="Weitz H."/>
            <person name="Taylor A."/>
            <person name="Grigoriev I.V."/>
            <person name="Nagy L.G."/>
            <person name="Martin F."/>
            <person name="Kauserud H."/>
        </authorList>
    </citation>
    <scope>NUCLEOTIDE SEQUENCE</scope>
    <source>
        <strain evidence="2">9144</strain>
    </source>
</reference>
<keyword evidence="1" id="KW-0732">Signal</keyword>
<sequence length="196" mass="20344">MARIIIALISVVCLFQTLAAPLNRRAVTSPECSSANVAADIGILAARNSLGAINTADDIGSARLLLEAQISLLDANNGTTQIADSLLDGAAPAPADSQALIVSGLLAAQGALNKVFSFENATTEAVKAANSSITTALGSRQSTASAASISADAAPLNITLGVRRRRAVAREASQNIYLHFGWSRYRISKRKVIQTN</sequence>
<dbReference type="AlphaFoldDB" id="A0AAD6VS16"/>